<evidence type="ECO:0000256" key="2">
    <source>
        <dbReference type="ARBA" id="ARBA00022989"/>
    </source>
</evidence>
<dbReference type="KEGG" id="acm:AciX9_0499"/>
<feature type="transmembrane region" description="Helical" evidence="4">
    <location>
        <begin position="376"/>
        <end position="394"/>
    </location>
</feature>
<dbReference type="HOGENOM" id="CLU_001265_23_0_0"/>
<name>E8WY32_GRATM</name>
<dbReference type="GO" id="GO:0022857">
    <property type="term" value="F:transmembrane transporter activity"/>
    <property type="evidence" value="ECO:0007669"/>
    <property type="project" value="InterPro"/>
</dbReference>
<feature type="transmembrane region" description="Helical" evidence="4">
    <location>
        <begin position="308"/>
        <end position="328"/>
    </location>
</feature>
<dbReference type="PANTHER" id="PTHR42910:SF1">
    <property type="entry name" value="MAJOR FACILITATOR SUPERFAMILY (MFS) PROFILE DOMAIN-CONTAINING PROTEIN"/>
    <property type="match status" value="1"/>
</dbReference>
<dbReference type="PaxDb" id="1198114-AciX9_0499"/>
<dbReference type="PROSITE" id="PS50850">
    <property type="entry name" value="MFS"/>
    <property type="match status" value="1"/>
</dbReference>
<sequence>MTNVPNSNLEASGAKTRAPLPFLGLACAVGVSSIYYNQPLLLEMARTFNTTPAHIGLVAMATQIGYAVGLLFFVPLGDVVERRALMMRMYAGVAIALVLVALAPTLPLLVVASALTGIMASVTHIVLPLAPDLVSDAERGKAIGIVMTGLLLGILLARTFSGWVSKIHGWQLVFLVAAAINLMFVPLLWKKMPKLPPKQSLKYSEAMLSLWNLFKTQPLLRESSLIGALAFASFSCFWTTLVFLLESHYKMGAGVAGTFGVVGAAGALIAPVAGRLSDKHGPRWVLTVGIITLASSYVIIGGGELAHLPLWVHLAILVVGVVVLDTGAQMTQVANQTRIFGLVPSARSRLNTVYMTVYFGGAALGSWLSSRVWDRWHWNGVCLTALGFMALAGLRHATGVKDEARHPKTADDAVLQH</sequence>
<feature type="domain" description="Major facilitator superfamily (MFS) profile" evidence="5">
    <location>
        <begin position="16"/>
        <end position="405"/>
    </location>
</feature>
<dbReference type="PANTHER" id="PTHR42910">
    <property type="entry name" value="TRANSPORTER SCO4007-RELATED"/>
    <property type="match status" value="1"/>
</dbReference>
<evidence type="ECO:0000313" key="7">
    <source>
        <dbReference type="Proteomes" id="UP000000343"/>
    </source>
</evidence>
<dbReference type="CDD" id="cd17324">
    <property type="entry name" value="MFS_NepI_like"/>
    <property type="match status" value="1"/>
</dbReference>
<keyword evidence="1 4" id="KW-0812">Transmembrane</keyword>
<feature type="transmembrane region" description="Helical" evidence="4">
    <location>
        <begin position="225"/>
        <end position="245"/>
    </location>
</feature>
<feature type="transmembrane region" description="Helical" evidence="4">
    <location>
        <begin position="251"/>
        <end position="272"/>
    </location>
</feature>
<feature type="transmembrane region" description="Helical" evidence="4">
    <location>
        <begin position="349"/>
        <end position="370"/>
    </location>
</feature>
<dbReference type="InterPro" id="IPR011701">
    <property type="entry name" value="MFS"/>
</dbReference>
<reference evidence="7" key="1">
    <citation type="submission" date="2011-01" db="EMBL/GenBank/DDBJ databases">
        <title>Complete sequence of chromosome of Acidobacterium sp. MP5ACTX9.</title>
        <authorList>
            <consortium name="US DOE Joint Genome Institute"/>
            <person name="Lucas S."/>
            <person name="Copeland A."/>
            <person name="Lapidus A."/>
            <person name="Cheng J.-F."/>
            <person name="Goodwin L."/>
            <person name="Pitluck S."/>
            <person name="Teshima H."/>
            <person name="Detter J.C."/>
            <person name="Han C."/>
            <person name="Tapia R."/>
            <person name="Land M."/>
            <person name="Hauser L."/>
            <person name="Kyrpides N."/>
            <person name="Ivanova N."/>
            <person name="Ovchinnikova G."/>
            <person name="Pagani I."/>
            <person name="Rawat S.R."/>
            <person name="Mannisto M."/>
            <person name="Haggblom M.M."/>
            <person name="Woyke T."/>
        </authorList>
    </citation>
    <scope>NUCLEOTIDE SEQUENCE [LARGE SCALE GENOMIC DNA]</scope>
    <source>
        <strain evidence="7">MP5ACTX9</strain>
    </source>
</reference>
<keyword evidence="3 4" id="KW-0472">Membrane</keyword>
<dbReference type="SUPFAM" id="SSF103473">
    <property type="entry name" value="MFS general substrate transporter"/>
    <property type="match status" value="1"/>
</dbReference>
<evidence type="ECO:0000313" key="6">
    <source>
        <dbReference type="EMBL" id="ADW67571.1"/>
    </source>
</evidence>
<feature type="transmembrane region" description="Helical" evidence="4">
    <location>
        <begin position="85"/>
        <end position="103"/>
    </location>
</feature>
<dbReference type="AlphaFoldDB" id="E8WY32"/>
<dbReference type="Pfam" id="PF07690">
    <property type="entry name" value="MFS_1"/>
    <property type="match status" value="1"/>
</dbReference>
<evidence type="ECO:0000256" key="3">
    <source>
        <dbReference type="ARBA" id="ARBA00023136"/>
    </source>
</evidence>
<evidence type="ECO:0000256" key="1">
    <source>
        <dbReference type="ARBA" id="ARBA00022692"/>
    </source>
</evidence>
<dbReference type="Gene3D" id="1.20.1250.20">
    <property type="entry name" value="MFS general substrate transporter like domains"/>
    <property type="match status" value="1"/>
</dbReference>
<dbReference type="OrthoDB" id="9815356at2"/>
<keyword evidence="2 4" id="KW-1133">Transmembrane helix</keyword>
<dbReference type="Proteomes" id="UP000000343">
    <property type="component" value="Chromosome"/>
</dbReference>
<evidence type="ECO:0000256" key="4">
    <source>
        <dbReference type="SAM" id="Phobius"/>
    </source>
</evidence>
<dbReference type="RefSeq" id="WP_013578899.1">
    <property type="nucleotide sequence ID" value="NC_015064.1"/>
</dbReference>
<evidence type="ECO:0000259" key="5">
    <source>
        <dbReference type="PROSITE" id="PS50850"/>
    </source>
</evidence>
<gene>
    <name evidence="6" type="ordered locus">AciX9_0499</name>
</gene>
<protein>
    <submittedName>
        <fullName evidence="6">Major facilitator superfamily MFS_1</fullName>
    </submittedName>
</protein>
<dbReference type="eggNOG" id="COG2814">
    <property type="taxonomic scope" value="Bacteria"/>
</dbReference>
<dbReference type="EMBL" id="CP002480">
    <property type="protein sequence ID" value="ADW67571.1"/>
    <property type="molecule type" value="Genomic_DNA"/>
</dbReference>
<organism evidence="7">
    <name type="scientific">Granulicella tundricola (strain ATCC BAA-1859 / DSM 23138 / MP5ACTX9)</name>
    <dbReference type="NCBI Taxonomy" id="1198114"/>
    <lineage>
        <taxon>Bacteria</taxon>
        <taxon>Pseudomonadati</taxon>
        <taxon>Acidobacteriota</taxon>
        <taxon>Terriglobia</taxon>
        <taxon>Terriglobales</taxon>
        <taxon>Acidobacteriaceae</taxon>
        <taxon>Granulicella</taxon>
    </lineage>
</organism>
<dbReference type="STRING" id="1198114.AciX9_0499"/>
<keyword evidence="7" id="KW-1185">Reference proteome</keyword>
<feature type="transmembrane region" description="Helical" evidence="4">
    <location>
        <begin position="170"/>
        <end position="189"/>
    </location>
</feature>
<dbReference type="InterPro" id="IPR020846">
    <property type="entry name" value="MFS_dom"/>
</dbReference>
<feature type="transmembrane region" description="Helical" evidence="4">
    <location>
        <begin position="20"/>
        <end position="38"/>
    </location>
</feature>
<accession>E8WY32</accession>
<feature type="transmembrane region" description="Helical" evidence="4">
    <location>
        <begin position="284"/>
        <end position="302"/>
    </location>
</feature>
<feature type="transmembrane region" description="Helical" evidence="4">
    <location>
        <begin position="142"/>
        <end position="164"/>
    </location>
</feature>
<feature type="transmembrane region" description="Helical" evidence="4">
    <location>
        <begin position="53"/>
        <end position="73"/>
    </location>
</feature>
<proteinExistence type="predicted"/>
<dbReference type="InterPro" id="IPR036259">
    <property type="entry name" value="MFS_trans_sf"/>
</dbReference>